<accession>A0AAV8WQV9</accession>
<name>A0AAV8WQV9_9CUCU</name>
<dbReference type="PRINTS" id="PR02086">
    <property type="entry name" value="PUTNUCHARBI1"/>
</dbReference>
<comment type="caution">
    <text evidence="1">The sequence shown here is derived from an EMBL/GenBank/DDBJ whole genome shotgun (WGS) entry which is preliminary data.</text>
</comment>
<evidence type="ECO:0008006" key="3">
    <source>
        <dbReference type="Google" id="ProtNLM"/>
    </source>
</evidence>
<keyword evidence="2" id="KW-1185">Reference proteome</keyword>
<organism evidence="1 2">
    <name type="scientific">Rhamnusium bicolor</name>
    <dbReference type="NCBI Taxonomy" id="1586634"/>
    <lineage>
        <taxon>Eukaryota</taxon>
        <taxon>Metazoa</taxon>
        <taxon>Ecdysozoa</taxon>
        <taxon>Arthropoda</taxon>
        <taxon>Hexapoda</taxon>
        <taxon>Insecta</taxon>
        <taxon>Pterygota</taxon>
        <taxon>Neoptera</taxon>
        <taxon>Endopterygota</taxon>
        <taxon>Coleoptera</taxon>
        <taxon>Polyphaga</taxon>
        <taxon>Cucujiformia</taxon>
        <taxon>Chrysomeloidea</taxon>
        <taxon>Cerambycidae</taxon>
        <taxon>Lepturinae</taxon>
        <taxon>Rhagiini</taxon>
        <taxon>Rhamnusium</taxon>
    </lineage>
</organism>
<protein>
    <recommendedName>
        <fullName evidence="3">Nuclease HARBI1</fullName>
    </recommendedName>
</protein>
<dbReference type="AlphaFoldDB" id="A0AAV8WQV9"/>
<dbReference type="Proteomes" id="UP001162156">
    <property type="component" value="Unassembled WGS sequence"/>
</dbReference>
<dbReference type="InterPro" id="IPR026103">
    <property type="entry name" value="HARBI1_animal"/>
</dbReference>
<sequence length="116" mass="13190">MKETVMHLLTLIEEDLEYPSNRNQSVSPMNQLLTCLRFYSLDSFLMTVGDVAKAHTSTVSRIVVKVTEAIARLSDRYIKMPNNNEIEQTQRDFFEIAAFPRVIGAIDGTHVLMESP</sequence>
<dbReference type="EMBL" id="JANEYF010005296">
    <property type="protein sequence ID" value="KAJ8928713.1"/>
    <property type="molecule type" value="Genomic_DNA"/>
</dbReference>
<proteinExistence type="predicted"/>
<reference evidence="1" key="1">
    <citation type="journal article" date="2023" name="Insect Mol. Biol.">
        <title>Genome sequencing provides insights into the evolution of gene families encoding plant cell wall-degrading enzymes in longhorned beetles.</title>
        <authorList>
            <person name="Shin N.R."/>
            <person name="Okamura Y."/>
            <person name="Kirsch R."/>
            <person name="Pauchet Y."/>
        </authorList>
    </citation>
    <scope>NUCLEOTIDE SEQUENCE</scope>
    <source>
        <strain evidence="1">RBIC_L_NR</strain>
    </source>
</reference>
<evidence type="ECO:0000313" key="2">
    <source>
        <dbReference type="Proteomes" id="UP001162156"/>
    </source>
</evidence>
<gene>
    <name evidence="1" type="ORF">NQ314_018723</name>
</gene>
<feature type="non-terminal residue" evidence="1">
    <location>
        <position position="116"/>
    </location>
</feature>
<evidence type="ECO:0000313" key="1">
    <source>
        <dbReference type="EMBL" id="KAJ8928713.1"/>
    </source>
</evidence>